<reference evidence="1 2" key="1">
    <citation type="submission" date="2020-08" db="EMBL/GenBank/DDBJ databases">
        <title>Genomic Encyclopedia of Type Strains, Phase IV (KMG-IV): sequencing the most valuable type-strain genomes for metagenomic binning, comparative biology and taxonomic classification.</title>
        <authorList>
            <person name="Goeker M."/>
        </authorList>
    </citation>
    <scope>NUCLEOTIDE SEQUENCE [LARGE SCALE GENOMIC DNA]</scope>
    <source>
        <strain evidence="1 2">DSM 27471</strain>
    </source>
</reference>
<name>A0A7W5DQG1_9PORP</name>
<dbReference type="RefSeq" id="WP_183412949.1">
    <property type="nucleotide sequence ID" value="NZ_JACHYB010000001.1"/>
</dbReference>
<keyword evidence="2" id="KW-1185">Reference proteome</keyword>
<dbReference type="AlphaFoldDB" id="A0A7W5DQG1"/>
<organism evidence="1 2">
    <name type="scientific">Microbacter margulisiae</name>
    <dbReference type="NCBI Taxonomy" id="1350067"/>
    <lineage>
        <taxon>Bacteria</taxon>
        <taxon>Pseudomonadati</taxon>
        <taxon>Bacteroidota</taxon>
        <taxon>Bacteroidia</taxon>
        <taxon>Bacteroidales</taxon>
        <taxon>Porphyromonadaceae</taxon>
        <taxon>Microbacter</taxon>
    </lineage>
</organism>
<proteinExistence type="predicted"/>
<dbReference type="Proteomes" id="UP000544222">
    <property type="component" value="Unassembled WGS sequence"/>
</dbReference>
<sequence length="692" mass="80033">MIINRIVSIVWWAWCFFMFDVLVVQAQNKDNETAEIIARIYEDMSANSEADIDFSTLEEDLNYFAQNPVNLNNTTKEELQKLQFLSDQQIENLLYYLYRNKPINSLYELQLVDGFDEFTIRNLLPFVYVGKMTPLKSKLPSLATIFSEGKHEFLWRTDRTLEQKEGYTSTDNDSLALATNKKYVGDPYYCSLRYIFRYRDRIDMGLIAEKDAGEQFWGSYHKGFDYYSAYLQLNDIGILKSLVIGNFRANFGQGLVIHPELTYSKANDVVNVLPQNAGIRKCSSTDEYNYMRGIGVTLKKGISTFSLFYSYRFLDGDSTGNAITTIKTDGLHQTMSDLARKGTIGWQVIGGNMSWRFRNLHVGATLTDMRLSIPLHPTIRLDNRFDFSGTHQLAGGVNYQFRLHPFNFFGETAMTDQYAVATINGCSFSPISIFQIVALYRHYSPRYSVLLSNGFAEGSSIQNEDGYYFGVKANPIKHWQFSFAADTYSFPWLKYSVGRPSNGYDLLLTAHYVSSHALEMFWKIRYKQKEKNFNTATTTYFTGEYSTTNGYYSLAYKLDNHFALKNIIAVNHGIDAITKSHTGYLLAQDFSYTPSRVPLAINMRYEFFDSPAYDTRFYVYEKDLLYVFAIPMLYGKGSRYFLNMRYTMNQHLTFWFKIAQTIYEEVNTVGTGLETIHHNHKTDARAMLRWKF</sequence>
<evidence type="ECO:0000313" key="2">
    <source>
        <dbReference type="Proteomes" id="UP000544222"/>
    </source>
</evidence>
<gene>
    <name evidence="1" type="ORF">FHX64_001310</name>
</gene>
<protein>
    <recommendedName>
        <fullName evidence="3">Helix-hairpin-helix motif-containing protein</fullName>
    </recommendedName>
</protein>
<evidence type="ECO:0000313" key="1">
    <source>
        <dbReference type="EMBL" id="MBB3187147.1"/>
    </source>
</evidence>
<accession>A0A7W5DQG1</accession>
<evidence type="ECO:0008006" key="3">
    <source>
        <dbReference type="Google" id="ProtNLM"/>
    </source>
</evidence>
<dbReference type="EMBL" id="JACHYB010000001">
    <property type="protein sequence ID" value="MBB3187147.1"/>
    <property type="molecule type" value="Genomic_DNA"/>
</dbReference>
<dbReference type="InterPro" id="IPR010994">
    <property type="entry name" value="RuvA_2-like"/>
</dbReference>
<dbReference type="SUPFAM" id="SSF47781">
    <property type="entry name" value="RuvA domain 2-like"/>
    <property type="match status" value="1"/>
</dbReference>
<comment type="caution">
    <text evidence="1">The sequence shown here is derived from an EMBL/GenBank/DDBJ whole genome shotgun (WGS) entry which is preliminary data.</text>
</comment>